<dbReference type="PANTHER" id="PTHR46558">
    <property type="entry name" value="TRACRIPTIONAL REGULATORY PROTEIN-RELATED-RELATED"/>
    <property type="match status" value="1"/>
</dbReference>
<dbReference type="PANTHER" id="PTHR46558:SF4">
    <property type="entry name" value="DNA-BIDING PHAGE PROTEIN"/>
    <property type="match status" value="1"/>
</dbReference>
<feature type="transmembrane region" description="Helical" evidence="2">
    <location>
        <begin position="139"/>
        <end position="159"/>
    </location>
</feature>
<evidence type="ECO:0000259" key="3">
    <source>
        <dbReference type="PROSITE" id="PS50943"/>
    </source>
</evidence>
<feature type="transmembrane region" description="Helical" evidence="2">
    <location>
        <begin position="107"/>
        <end position="127"/>
    </location>
</feature>
<dbReference type="Proteomes" id="UP000823896">
    <property type="component" value="Unassembled WGS sequence"/>
</dbReference>
<proteinExistence type="predicted"/>
<protein>
    <submittedName>
        <fullName evidence="4">Helix-turn-helix domain-containing protein</fullName>
    </submittedName>
</protein>
<dbReference type="CDD" id="cd00093">
    <property type="entry name" value="HTH_XRE"/>
    <property type="match status" value="1"/>
</dbReference>
<dbReference type="SUPFAM" id="SSF47413">
    <property type="entry name" value="lambda repressor-like DNA-binding domains"/>
    <property type="match status" value="1"/>
</dbReference>
<evidence type="ECO:0000313" key="4">
    <source>
        <dbReference type="EMBL" id="HJC36962.1"/>
    </source>
</evidence>
<evidence type="ECO:0000256" key="2">
    <source>
        <dbReference type="SAM" id="Phobius"/>
    </source>
</evidence>
<dbReference type="EMBL" id="DWWM01000049">
    <property type="protein sequence ID" value="HJC36962.1"/>
    <property type="molecule type" value="Genomic_DNA"/>
</dbReference>
<feature type="transmembrane region" description="Helical" evidence="2">
    <location>
        <begin position="190"/>
        <end position="221"/>
    </location>
</feature>
<dbReference type="InterPro" id="IPR010982">
    <property type="entry name" value="Lambda_DNA-bd_dom_sf"/>
</dbReference>
<evidence type="ECO:0000256" key="1">
    <source>
        <dbReference type="ARBA" id="ARBA00023125"/>
    </source>
</evidence>
<evidence type="ECO:0000313" key="5">
    <source>
        <dbReference type="Proteomes" id="UP000823896"/>
    </source>
</evidence>
<sequence>MYQINNEKFGQFLSEMRKERSMTQKELADQLFVSDKTVSKWERGNSLPNVALLIPIADVLGITVTELLKGERLSADRTLNTDEVEKLVIDSLDLSVRDSMRRRKKNWILAFLISVGVVIAEALLMTVSGMRIAQMGDSLYLSFLMLIFAICCIFVKEVLPAYYDKNKINFVSQGAFRIHMPGLALNNGNWIYVLTVFRAFTLGAAILAPLLCYFCILIGGLDLWNSVKYVSVLILLAGLIAVTYIVGKKYE</sequence>
<dbReference type="GO" id="GO:0003677">
    <property type="term" value="F:DNA binding"/>
    <property type="evidence" value="ECO:0007669"/>
    <property type="project" value="UniProtKB-KW"/>
</dbReference>
<dbReference type="Gene3D" id="1.10.260.40">
    <property type="entry name" value="lambda repressor-like DNA-binding domains"/>
    <property type="match status" value="1"/>
</dbReference>
<keyword evidence="2" id="KW-1133">Transmembrane helix</keyword>
<organism evidence="4 5">
    <name type="scientific">Candidatus Merdibacter merdavium</name>
    <dbReference type="NCBI Taxonomy" id="2838692"/>
    <lineage>
        <taxon>Bacteria</taxon>
        <taxon>Bacillati</taxon>
        <taxon>Bacillota</taxon>
        <taxon>Erysipelotrichia</taxon>
        <taxon>Erysipelotrichales</taxon>
        <taxon>Erysipelotrichaceae</taxon>
        <taxon>Merdibacter</taxon>
    </lineage>
</organism>
<gene>
    <name evidence="4" type="ORF">H9702_07540</name>
</gene>
<accession>A0A9D2NR74</accession>
<dbReference type="Pfam" id="PF01381">
    <property type="entry name" value="HTH_3"/>
    <property type="match status" value="1"/>
</dbReference>
<reference evidence="4" key="2">
    <citation type="submission" date="2021-04" db="EMBL/GenBank/DDBJ databases">
        <authorList>
            <person name="Gilroy R."/>
        </authorList>
    </citation>
    <scope>NUCLEOTIDE SEQUENCE</scope>
    <source>
        <strain evidence="4">CHK187-11901</strain>
    </source>
</reference>
<feature type="transmembrane region" description="Helical" evidence="2">
    <location>
        <begin position="227"/>
        <end position="247"/>
    </location>
</feature>
<dbReference type="SMART" id="SM00530">
    <property type="entry name" value="HTH_XRE"/>
    <property type="match status" value="1"/>
</dbReference>
<dbReference type="InterPro" id="IPR001387">
    <property type="entry name" value="Cro/C1-type_HTH"/>
</dbReference>
<reference evidence="4" key="1">
    <citation type="journal article" date="2021" name="PeerJ">
        <title>Extensive microbial diversity within the chicken gut microbiome revealed by metagenomics and culture.</title>
        <authorList>
            <person name="Gilroy R."/>
            <person name="Ravi A."/>
            <person name="Getino M."/>
            <person name="Pursley I."/>
            <person name="Horton D.L."/>
            <person name="Alikhan N.F."/>
            <person name="Baker D."/>
            <person name="Gharbi K."/>
            <person name="Hall N."/>
            <person name="Watson M."/>
            <person name="Adriaenssens E.M."/>
            <person name="Foster-Nyarko E."/>
            <person name="Jarju S."/>
            <person name="Secka A."/>
            <person name="Antonio M."/>
            <person name="Oren A."/>
            <person name="Chaudhuri R.R."/>
            <person name="La Ragione R."/>
            <person name="Hildebrand F."/>
            <person name="Pallen M.J."/>
        </authorList>
    </citation>
    <scope>NUCLEOTIDE SEQUENCE</scope>
    <source>
        <strain evidence="4">CHK187-11901</strain>
    </source>
</reference>
<keyword evidence="2" id="KW-0472">Membrane</keyword>
<keyword evidence="2" id="KW-0812">Transmembrane</keyword>
<dbReference type="AlphaFoldDB" id="A0A9D2NR74"/>
<dbReference type="PROSITE" id="PS50943">
    <property type="entry name" value="HTH_CROC1"/>
    <property type="match status" value="1"/>
</dbReference>
<feature type="domain" description="HTH cro/C1-type" evidence="3">
    <location>
        <begin position="13"/>
        <end position="67"/>
    </location>
</feature>
<comment type="caution">
    <text evidence="4">The sequence shown here is derived from an EMBL/GenBank/DDBJ whole genome shotgun (WGS) entry which is preliminary data.</text>
</comment>
<keyword evidence="1" id="KW-0238">DNA-binding</keyword>
<name>A0A9D2NR74_9FIRM</name>